<evidence type="ECO:0000313" key="2">
    <source>
        <dbReference type="EMBL" id="KAK3773093.1"/>
    </source>
</evidence>
<reference evidence="2" key="1">
    <citation type="journal article" date="2023" name="G3 (Bethesda)">
        <title>A reference genome for the long-term kleptoplast-retaining sea slug Elysia crispata morphotype clarki.</title>
        <authorList>
            <person name="Eastman K.E."/>
            <person name="Pendleton A.L."/>
            <person name="Shaikh M.A."/>
            <person name="Suttiyut T."/>
            <person name="Ogas R."/>
            <person name="Tomko P."/>
            <person name="Gavelis G."/>
            <person name="Widhalm J.R."/>
            <person name="Wisecaver J.H."/>
        </authorList>
    </citation>
    <scope>NUCLEOTIDE SEQUENCE</scope>
    <source>
        <strain evidence="2">ECLA1</strain>
    </source>
</reference>
<accession>A0AAE0ZP82</accession>
<keyword evidence="3" id="KW-1185">Reference proteome</keyword>
<comment type="caution">
    <text evidence="2">The sequence shown here is derived from an EMBL/GenBank/DDBJ whole genome shotgun (WGS) entry which is preliminary data.</text>
</comment>
<organism evidence="2 3">
    <name type="scientific">Elysia crispata</name>
    <name type="common">lettuce slug</name>
    <dbReference type="NCBI Taxonomy" id="231223"/>
    <lineage>
        <taxon>Eukaryota</taxon>
        <taxon>Metazoa</taxon>
        <taxon>Spiralia</taxon>
        <taxon>Lophotrochozoa</taxon>
        <taxon>Mollusca</taxon>
        <taxon>Gastropoda</taxon>
        <taxon>Heterobranchia</taxon>
        <taxon>Euthyneura</taxon>
        <taxon>Panpulmonata</taxon>
        <taxon>Sacoglossa</taxon>
        <taxon>Placobranchoidea</taxon>
        <taxon>Plakobranchidae</taxon>
        <taxon>Elysia</taxon>
    </lineage>
</organism>
<evidence type="ECO:0000313" key="3">
    <source>
        <dbReference type="Proteomes" id="UP001283361"/>
    </source>
</evidence>
<evidence type="ECO:0000256" key="1">
    <source>
        <dbReference type="SAM" id="MobiDB-lite"/>
    </source>
</evidence>
<feature type="compositionally biased region" description="Low complexity" evidence="1">
    <location>
        <begin position="26"/>
        <end position="38"/>
    </location>
</feature>
<feature type="compositionally biased region" description="Basic residues" evidence="1">
    <location>
        <begin position="14"/>
        <end position="25"/>
    </location>
</feature>
<dbReference type="EMBL" id="JAWDGP010003560">
    <property type="protein sequence ID" value="KAK3773093.1"/>
    <property type="molecule type" value="Genomic_DNA"/>
</dbReference>
<gene>
    <name evidence="2" type="ORF">RRG08_016197</name>
</gene>
<proteinExistence type="predicted"/>
<dbReference type="Proteomes" id="UP001283361">
    <property type="component" value="Unassembled WGS sequence"/>
</dbReference>
<sequence>MEERVSLQLAKGPSNHRHGQGRRPRSGVGSTRSTTTPGKQLQLRAGAGHNNFAEDSLLVERKRVISNTDGVARFQDSPYFQ</sequence>
<protein>
    <submittedName>
        <fullName evidence="2">Uncharacterized protein</fullName>
    </submittedName>
</protein>
<feature type="region of interest" description="Disordered" evidence="1">
    <location>
        <begin position="1"/>
        <end position="51"/>
    </location>
</feature>
<dbReference type="AlphaFoldDB" id="A0AAE0ZP82"/>
<name>A0AAE0ZP82_9GAST</name>